<evidence type="ECO:0000256" key="6">
    <source>
        <dbReference type="ARBA" id="ARBA00023242"/>
    </source>
</evidence>
<dbReference type="GO" id="GO:0046872">
    <property type="term" value="F:metal ion binding"/>
    <property type="evidence" value="ECO:0007669"/>
    <property type="project" value="UniProtKB-KW"/>
</dbReference>
<keyword evidence="1" id="KW-0479">Metal-binding</keyword>
<evidence type="ECO:0000256" key="5">
    <source>
        <dbReference type="ARBA" id="ARBA00023163"/>
    </source>
</evidence>
<keyword evidence="3" id="KW-0805">Transcription regulation</keyword>
<gene>
    <name evidence="7" type="ORF">CI238_10624</name>
</gene>
<dbReference type="Proteomes" id="UP000076584">
    <property type="component" value="Unassembled WGS sequence"/>
</dbReference>
<evidence type="ECO:0000256" key="4">
    <source>
        <dbReference type="ARBA" id="ARBA00023125"/>
    </source>
</evidence>
<protein>
    <submittedName>
        <fullName evidence="7">C6 zinc finger domain protein</fullName>
    </submittedName>
</protein>
<keyword evidence="4" id="KW-0238">DNA-binding</keyword>
<reference evidence="7 8" key="1">
    <citation type="submission" date="2015-06" db="EMBL/GenBank/DDBJ databases">
        <title>Survival trade-offs in plant roots during colonization by closely related pathogenic and mutualistic fungi.</title>
        <authorList>
            <person name="Hacquard S."/>
            <person name="Kracher B."/>
            <person name="Hiruma K."/>
            <person name="Weinman A."/>
            <person name="Muench P."/>
            <person name="Garrido Oter R."/>
            <person name="Ver Loren van Themaat E."/>
            <person name="Dallerey J.-F."/>
            <person name="Damm U."/>
            <person name="Henrissat B."/>
            <person name="Lespinet O."/>
            <person name="Thon M."/>
            <person name="Kemen E."/>
            <person name="McHardy A.C."/>
            <person name="Schulze-Lefert P."/>
            <person name="O'Connell R.J."/>
        </authorList>
    </citation>
    <scope>NUCLEOTIDE SEQUENCE [LARGE SCALE GENOMIC DNA]</scope>
    <source>
        <strain evidence="7 8">MAFF 238704</strain>
    </source>
</reference>
<accession>A0A167BPV7</accession>
<organism evidence="7 8">
    <name type="scientific">Colletotrichum incanum</name>
    <name type="common">Soybean anthracnose fungus</name>
    <dbReference type="NCBI Taxonomy" id="1573173"/>
    <lineage>
        <taxon>Eukaryota</taxon>
        <taxon>Fungi</taxon>
        <taxon>Dikarya</taxon>
        <taxon>Ascomycota</taxon>
        <taxon>Pezizomycotina</taxon>
        <taxon>Sordariomycetes</taxon>
        <taxon>Hypocreomycetidae</taxon>
        <taxon>Glomerellales</taxon>
        <taxon>Glomerellaceae</taxon>
        <taxon>Colletotrichum</taxon>
        <taxon>Colletotrichum spaethianum species complex</taxon>
    </lineage>
</organism>
<comment type="caution">
    <text evidence="7">The sequence shown here is derived from an EMBL/GenBank/DDBJ whole genome shotgun (WGS) entry which is preliminary data.</text>
</comment>
<keyword evidence="6" id="KW-0539">Nucleus</keyword>
<evidence type="ECO:0000256" key="3">
    <source>
        <dbReference type="ARBA" id="ARBA00023015"/>
    </source>
</evidence>
<dbReference type="Pfam" id="PF11951">
    <property type="entry name" value="Fungal_trans_2"/>
    <property type="match status" value="1"/>
</dbReference>
<evidence type="ECO:0000256" key="2">
    <source>
        <dbReference type="ARBA" id="ARBA00022833"/>
    </source>
</evidence>
<dbReference type="PANTHER" id="PTHR36206:SF12">
    <property type="entry name" value="ASPERCRYPTIN BIOSYNTHESIS CLUSTER-SPECIFIC TRANSCRIPTION REGULATOR ATNN-RELATED"/>
    <property type="match status" value="1"/>
</dbReference>
<evidence type="ECO:0000313" key="7">
    <source>
        <dbReference type="EMBL" id="KZL81583.1"/>
    </source>
</evidence>
<dbReference type="GO" id="GO:0003677">
    <property type="term" value="F:DNA binding"/>
    <property type="evidence" value="ECO:0007669"/>
    <property type="project" value="UniProtKB-KW"/>
</dbReference>
<keyword evidence="2" id="KW-0862">Zinc</keyword>
<keyword evidence="5" id="KW-0804">Transcription</keyword>
<evidence type="ECO:0000313" key="8">
    <source>
        <dbReference type="Proteomes" id="UP000076584"/>
    </source>
</evidence>
<feature type="non-terminal residue" evidence="7">
    <location>
        <position position="1"/>
    </location>
</feature>
<dbReference type="InterPro" id="IPR021858">
    <property type="entry name" value="Fun_TF"/>
</dbReference>
<name>A0A167BPV7_COLIC</name>
<proteinExistence type="predicted"/>
<sequence length="476" mass="54253">LRQGRQTSSLMQLTPPVDWDISGTNLERLIFHHVNKIMIPNFGPSRPLARFWSNYILPLSYYSDAVKHATIALGVVHRAFLGGPLSDTQPYDSAMALSDLATRHHRKAISEIIRIMDDPSPVNIRITLICCIVFVCFEILGGQYDKAIQHLMSGSKVLKSLYRAAICNKSDPASMSSYDKSLATTVHTYFDQLCDIANMFTSIGIDASMLTESGIVPDLSFFSQPDTNNDRNKPFLSVTEARYRLHFVELMFLCAFVGVCSSKETLLSSSIRRSEELLPPPPPNGLNENEWKKAMKHFDVWCARFKVFQERLPVNIGPADLEELKSLRFSQRRWEVFHKHDGPFYLRNSNMTKLHALVDMAEDILLSNECLLRPTFTLTAEIVPTMVYLCGFCNNIELEQRIIEFLRRMRRREGVWDSRQMADLYESILQAKRTPESTWEEDILHKESLPAIARKLSDLSMSGSGRITAYTSLTLL</sequence>
<dbReference type="PANTHER" id="PTHR36206">
    <property type="entry name" value="ASPERCRYPTIN BIOSYNTHESIS CLUSTER-SPECIFIC TRANSCRIPTION REGULATOR ATNN-RELATED"/>
    <property type="match status" value="1"/>
</dbReference>
<keyword evidence="8" id="KW-1185">Reference proteome</keyword>
<dbReference type="InterPro" id="IPR052360">
    <property type="entry name" value="Transcr_Regulatory_Proteins"/>
</dbReference>
<evidence type="ECO:0000256" key="1">
    <source>
        <dbReference type="ARBA" id="ARBA00022723"/>
    </source>
</evidence>
<dbReference type="AlphaFoldDB" id="A0A167BPV7"/>
<dbReference type="EMBL" id="LFIW01001618">
    <property type="protein sequence ID" value="KZL81583.1"/>
    <property type="molecule type" value="Genomic_DNA"/>
</dbReference>